<organism evidence="2 3">
    <name type="scientific">Paenibacillus cremeus</name>
    <dbReference type="NCBI Taxonomy" id="2163881"/>
    <lineage>
        <taxon>Bacteria</taxon>
        <taxon>Bacillati</taxon>
        <taxon>Bacillota</taxon>
        <taxon>Bacilli</taxon>
        <taxon>Bacillales</taxon>
        <taxon>Paenibacillaceae</taxon>
        <taxon>Paenibacillus</taxon>
    </lineage>
</organism>
<dbReference type="SUPFAM" id="SSF51658">
    <property type="entry name" value="Xylose isomerase-like"/>
    <property type="match status" value="1"/>
</dbReference>
<evidence type="ECO:0000313" key="3">
    <source>
        <dbReference type="Proteomes" id="UP000317036"/>
    </source>
</evidence>
<dbReference type="RefSeq" id="WP_144849741.1">
    <property type="nucleotide sequence ID" value="NZ_VNJI01000023.1"/>
</dbReference>
<name>A0A559K8M1_9BACL</name>
<dbReference type="AlphaFoldDB" id="A0A559K8M1"/>
<feature type="domain" description="Xylose isomerase-like TIM barrel" evidence="1">
    <location>
        <begin position="34"/>
        <end position="284"/>
    </location>
</feature>
<protein>
    <submittedName>
        <fullName evidence="2">Myo-inosose-2 dehydratase</fullName>
        <ecNumber evidence="2">4.2.1.44</ecNumber>
    </submittedName>
</protein>
<dbReference type="PANTHER" id="PTHR12110">
    <property type="entry name" value="HYDROXYPYRUVATE ISOMERASE"/>
    <property type="match status" value="1"/>
</dbReference>
<evidence type="ECO:0000313" key="2">
    <source>
        <dbReference type="EMBL" id="TVY08468.1"/>
    </source>
</evidence>
<dbReference type="InterPro" id="IPR050312">
    <property type="entry name" value="IolE/XylAMocC-like"/>
</dbReference>
<dbReference type="InterPro" id="IPR013022">
    <property type="entry name" value="Xyl_isomerase-like_TIM-brl"/>
</dbReference>
<keyword evidence="2" id="KW-0456">Lyase</keyword>
<dbReference type="OrthoDB" id="9779184at2"/>
<sequence>MKNVHFGISAINWVNEDILEMGDNYTAEEVLTDMSSLGFEGTEFCRKFPRDVEQLKQLMSSKSMVLTSQWKSVHFSDPSKREEELQAFREHADFLNAMGCKYVVTCETGNAFEDLTKNSVRVEPLTDEQWKHMVDGLHQAGSYCKELGMKLVYHYHGETVVESREEIDRLMKSTDPELVHMLYDTGHAYFGGSDPLELLQTYYDRIAYIHLKDIRQAVLDEKRAEGYRFRDAVRKGVFTVPGDGCIDFVPIFAELKARGYEGWMIVEAEQDPTIANPVEYARKAKVYLDEVSA</sequence>
<evidence type="ECO:0000259" key="1">
    <source>
        <dbReference type="Pfam" id="PF01261"/>
    </source>
</evidence>
<reference evidence="2 3" key="1">
    <citation type="submission" date="2019-07" db="EMBL/GenBank/DDBJ databases">
        <authorList>
            <person name="Kim J."/>
        </authorList>
    </citation>
    <scope>NUCLEOTIDE SEQUENCE [LARGE SCALE GENOMIC DNA]</scope>
    <source>
        <strain evidence="2 3">JC52</strain>
    </source>
</reference>
<keyword evidence="3" id="KW-1185">Reference proteome</keyword>
<comment type="caution">
    <text evidence="2">The sequence shown here is derived from an EMBL/GenBank/DDBJ whole genome shotgun (WGS) entry which is preliminary data.</text>
</comment>
<dbReference type="InterPro" id="IPR036237">
    <property type="entry name" value="Xyl_isomerase-like_sf"/>
</dbReference>
<dbReference type="PANTHER" id="PTHR12110:SF41">
    <property type="entry name" value="INOSOSE DEHYDRATASE"/>
    <property type="match status" value="1"/>
</dbReference>
<dbReference type="Gene3D" id="3.20.20.150">
    <property type="entry name" value="Divalent-metal-dependent TIM barrel enzymes"/>
    <property type="match status" value="1"/>
</dbReference>
<proteinExistence type="predicted"/>
<dbReference type="NCBIfam" id="TIGR04379">
    <property type="entry name" value="myo_inos_iolE"/>
    <property type="match status" value="1"/>
</dbReference>
<dbReference type="EMBL" id="VNJI01000023">
    <property type="protein sequence ID" value="TVY08468.1"/>
    <property type="molecule type" value="Genomic_DNA"/>
</dbReference>
<dbReference type="EC" id="4.2.1.44" evidence="2"/>
<dbReference type="Pfam" id="PF01261">
    <property type="entry name" value="AP_endonuc_2"/>
    <property type="match status" value="1"/>
</dbReference>
<dbReference type="Proteomes" id="UP000317036">
    <property type="component" value="Unassembled WGS sequence"/>
</dbReference>
<accession>A0A559K8M1</accession>
<dbReference type="InterPro" id="IPR030823">
    <property type="entry name" value="IolE/MocC"/>
</dbReference>
<dbReference type="GO" id="GO:0050114">
    <property type="term" value="F:myo-inosose-2 dehydratase activity"/>
    <property type="evidence" value="ECO:0007669"/>
    <property type="project" value="UniProtKB-EC"/>
</dbReference>
<gene>
    <name evidence="2" type="primary">iolE</name>
    <name evidence="2" type="ORF">FPZ49_18720</name>
</gene>